<evidence type="ECO:0000256" key="1">
    <source>
        <dbReference type="ARBA" id="ARBA00022574"/>
    </source>
</evidence>
<keyword evidence="2" id="KW-0677">Repeat</keyword>
<dbReference type="InterPro" id="IPR056421">
    <property type="entry name" value="TPR_GEMI5"/>
</dbReference>
<keyword evidence="7" id="KW-1185">Reference proteome</keyword>
<dbReference type="PANTHER" id="PTHR46362">
    <property type="entry name" value="GEM-ASSOCIATED PROTEIN 5"/>
    <property type="match status" value="1"/>
</dbReference>
<dbReference type="EMBL" id="CABPRJ010000992">
    <property type="protein sequence ID" value="VVC34354.1"/>
    <property type="molecule type" value="Genomic_DNA"/>
</dbReference>
<evidence type="ECO:0000313" key="7">
    <source>
        <dbReference type="Proteomes" id="UP000325440"/>
    </source>
</evidence>
<dbReference type="GO" id="GO:0003730">
    <property type="term" value="F:mRNA 3'-UTR binding"/>
    <property type="evidence" value="ECO:0007669"/>
    <property type="project" value="TreeGrafter"/>
</dbReference>
<evidence type="ECO:0000313" key="6">
    <source>
        <dbReference type="EMBL" id="VVC34354.1"/>
    </source>
</evidence>
<dbReference type="SMART" id="SM00320">
    <property type="entry name" value="WD40"/>
    <property type="match status" value="6"/>
</dbReference>
<protein>
    <submittedName>
        <fullName evidence="6">WD40/YVTN repeat-like-containing domain,WD40-repeat-containing domain,Quinoprotein alcohol</fullName>
    </submittedName>
</protein>
<dbReference type="SUPFAM" id="SSF50978">
    <property type="entry name" value="WD40 repeat-like"/>
    <property type="match status" value="1"/>
</dbReference>
<dbReference type="InterPro" id="IPR036322">
    <property type="entry name" value="WD40_repeat_dom_sf"/>
</dbReference>
<dbReference type="InterPro" id="IPR056424">
    <property type="entry name" value="Beta-prop_GEMI5_2nd"/>
</dbReference>
<keyword evidence="1 3" id="KW-0853">WD repeat</keyword>
<dbReference type="InterPro" id="IPR001680">
    <property type="entry name" value="WD40_rpt"/>
</dbReference>
<dbReference type="PROSITE" id="PS00678">
    <property type="entry name" value="WD_REPEATS_1"/>
    <property type="match status" value="1"/>
</dbReference>
<dbReference type="InterPro" id="IPR052640">
    <property type="entry name" value="Gemin-5"/>
</dbReference>
<dbReference type="Pfam" id="PF23774">
    <property type="entry name" value="TPR_GEMI5"/>
    <property type="match status" value="1"/>
</dbReference>
<reference evidence="6 7" key="1">
    <citation type="submission" date="2019-08" db="EMBL/GenBank/DDBJ databases">
        <authorList>
            <person name="Alioto T."/>
            <person name="Alioto T."/>
            <person name="Gomez Garrido J."/>
        </authorList>
    </citation>
    <scope>NUCLEOTIDE SEQUENCE [LARGE SCALE GENOMIC DNA]</scope>
</reference>
<dbReference type="GO" id="GO:0000387">
    <property type="term" value="P:spliceosomal snRNP assembly"/>
    <property type="evidence" value="ECO:0007669"/>
    <property type="project" value="TreeGrafter"/>
</dbReference>
<evidence type="ECO:0000256" key="2">
    <source>
        <dbReference type="ARBA" id="ARBA00022737"/>
    </source>
</evidence>
<dbReference type="Pfam" id="PF23775">
    <property type="entry name" value="Beta-prop_RIG_2nd"/>
    <property type="match status" value="1"/>
</dbReference>
<evidence type="ECO:0000259" key="4">
    <source>
        <dbReference type="Pfam" id="PF23774"/>
    </source>
</evidence>
<dbReference type="GO" id="GO:0005634">
    <property type="term" value="C:nucleus"/>
    <property type="evidence" value="ECO:0007669"/>
    <property type="project" value="TreeGrafter"/>
</dbReference>
<accession>A0A5E4MWB3</accession>
<dbReference type="PANTHER" id="PTHR46362:SF1">
    <property type="entry name" value="GEM-ASSOCIATED PROTEIN 5"/>
    <property type="match status" value="1"/>
</dbReference>
<proteinExistence type="predicted"/>
<dbReference type="SUPFAM" id="SSF50998">
    <property type="entry name" value="Quinoprotein alcohol dehydrogenase-like"/>
    <property type="match status" value="1"/>
</dbReference>
<dbReference type="OrthoDB" id="7326421at2759"/>
<feature type="repeat" description="WD" evidence="3">
    <location>
        <begin position="604"/>
        <end position="646"/>
    </location>
</feature>
<dbReference type="Proteomes" id="UP000325440">
    <property type="component" value="Unassembled WGS sequence"/>
</dbReference>
<dbReference type="GO" id="GO:0032797">
    <property type="term" value="C:SMN complex"/>
    <property type="evidence" value="ECO:0007669"/>
    <property type="project" value="TreeGrafter"/>
</dbReference>
<dbReference type="InterPro" id="IPR019775">
    <property type="entry name" value="WD40_repeat_CS"/>
</dbReference>
<dbReference type="InterPro" id="IPR011047">
    <property type="entry name" value="Quinoprotein_ADH-like_sf"/>
</dbReference>
<gene>
    <name evidence="6" type="ORF">CINCED_3A017278</name>
</gene>
<feature type="domain" description="Gem-associated protein 5 TPR" evidence="4">
    <location>
        <begin position="747"/>
        <end position="953"/>
    </location>
</feature>
<sequence length="1424" mass="164617">MNTFEITQSPNQYKSNAITLDKYGKLMAYGSKSIVVLVKGLESNSVFDFQYNRLKYNTQKAHGRIAAVSFSHETDNYKDAYYLASIDEVNIYVWEVQSLACKHLNSFANETTKIVLLDVAWLYKCLTLVAISDSGTLHKWNIQTLDMHKYTFDLKMQPLTLVACPHKSNIIAIGCKHGNLIIYDLIGDGQILHKLCCHERNIYSLAWCPVPFSPLGCDRLTQPLLLASTASDSTGLNIWRAGLDMGNEAKIVLPDKPLRETVFKNNINIIWSCIRWAKPTLIIITTPFGEILKVKFKPKPNFEAVVSLISDSHKDVIFTIACSFESAKPYLWSSCMSRKLIRTPLFDTAKSGDLPLEIPTLNGFVYCFALSLVNASNVGDGKIYYWNVFNEVQLELFTLNSVSSKVLSLAYHPKNDNLLAFGTDDGRVGIINLRRKQNNVNLLKTVLSHPVYRLCWAPLPNQIVDVDTKFSLYAVGNGQILIYNDSNIWKDPHNLKEYIQFNEIEDSIMTPVKHIDMAWKMDYSVAAIGNSNGTIYLLEGDTLKLKHVVYGHVQSVECIIWHPTYVTCDYSKESKYKNYFASSSHTIRVYQFNDDSKPLLVVEFKGHTEKINELAWSPHRNLWLLSCSSDMTAKVWDVQQSSLIGVYSKHLSAVLCGIFSPLDCDIVFTGSADSSVHSWRISNNLPNEIIDCQRDTNLKQIQQFPFLSHYLHGENHLEEAVHTFINDYFNDKKVHVAKPSKFQINNLAFFGKIEDMKQLLINEKNVLLKTNLSNKITSCAKNISLWRQNLEGHLKNAIETNTINEWMVAVSPTISFEFWKSMCDAYVRQLEEAGEFSKASTYLVGLKKFKEATMMLIKNHCFCEALLITLSQEKPDQEIIIEITTKWAQYNILHENFIEAAHRYLSINDGLNAMYCLMKVKQIRELSLAAKLARYLNEDIEKLLVVDILNTEYFKYNKWNRAKEFLENHPKLVYLNMWVSVHQAMFELDPNVTPKIIKNWICTTDSENKFTILDYILEHIDCKPDYYEKLVCLVESEFISDIAHSLPKSTVYIAGQLCLIALQYQKTRLLTIDSQKRLIKCFTVAYNYEMIYSDLYKLLSRLMIWIFPKGPLALDLCTFELNNTLIKTIRAYLCYNCFLWLKLLYTDLNKQIKEIDTDDRNNVNTIYDEIIILTHQFQQLFNNYIHDILDLKTLNYFNAKNEIERINKLLASDSFADYVGDTINEQWKECNKTPNSIDEVKYIKVFQRRKKLSVVNEIVLESLKNYGSINNTVNNPNHKLYALKNQEESSYFCKSLQEMDINNCDLVYTCDRSTKTQHHTTHLINSPEQNFDYLNSNNFVRIKSEKCKKKMYTFFQNIKSELDKYNCLLNDQPIVQRVTNLEIEASKKKKLEKFMIEFENERINSPDPFLFIAVLKNYINTFEL</sequence>
<dbReference type="PROSITE" id="PS50082">
    <property type="entry name" value="WD_REPEATS_2"/>
    <property type="match status" value="1"/>
</dbReference>
<dbReference type="InterPro" id="IPR015943">
    <property type="entry name" value="WD40/YVTN_repeat-like_dom_sf"/>
</dbReference>
<organism evidence="6 7">
    <name type="scientific">Cinara cedri</name>
    <dbReference type="NCBI Taxonomy" id="506608"/>
    <lineage>
        <taxon>Eukaryota</taxon>
        <taxon>Metazoa</taxon>
        <taxon>Ecdysozoa</taxon>
        <taxon>Arthropoda</taxon>
        <taxon>Hexapoda</taxon>
        <taxon>Insecta</taxon>
        <taxon>Pterygota</taxon>
        <taxon>Neoptera</taxon>
        <taxon>Paraneoptera</taxon>
        <taxon>Hemiptera</taxon>
        <taxon>Sternorrhyncha</taxon>
        <taxon>Aphidomorpha</taxon>
        <taxon>Aphidoidea</taxon>
        <taxon>Aphididae</taxon>
        <taxon>Lachninae</taxon>
        <taxon>Cinara</taxon>
    </lineage>
</organism>
<name>A0A5E4MWB3_9HEMI</name>
<dbReference type="PROSITE" id="PS50294">
    <property type="entry name" value="WD_REPEATS_REGION"/>
    <property type="match status" value="1"/>
</dbReference>
<feature type="domain" description="Gem-associated protein 5 second beta-propeller" evidence="5">
    <location>
        <begin position="378"/>
        <end position="671"/>
    </location>
</feature>
<dbReference type="Gene3D" id="2.130.10.10">
    <property type="entry name" value="YVTN repeat-like/Quinoprotein amine dehydrogenase"/>
    <property type="match status" value="2"/>
</dbReference>
<evidence type="ECO:0000259" key="5">
    <source>
        <dbReference type="Pfam" id="PF23775"/>
    </source>
</evidence>
<evidence type="ECO:0000256" key="3">
    <source>
        <dbReference type="PROSITE-ProRule" id="PRU00221"/>
    </source>
</evidence>